<evidence type="ECO:0000313" key="5">
    <source>
        <dbReference type="EMBL" id="KAH7131981.1"/>
    </source>
</evidence>
<proteinExistence type="predicted"/>
<dbReference type="Proteomes" id="UP000700596">
    <property type="component" value="Unassembled WGS sequence"/>
</dbReference>
<evidence type="ECO:0000259" key="4">
    <source>
        <dbReference type="Pfam" id="PF26633"/>
    </source>
</evidence>
<organism evidence="5 6">
    <name type="scientific">Dendryphion nanum</name>
    <dbReference type="NCBI Taxonomy" id="256645"/>
    <lineage>
        <taxon>Eukaryota</taxon>
        <taxon>Fungi</taxon>
        <taxon>Dikarya</taxon>
        <taxon>Ascomycota</taxon>
        <taxon>Pezizomycotina</taxon>
        <taxon>Dothideomycetes</taxon>
        <taxon>Pleosporomycetidae</taxon>
        <taxon>Pleosporales</taxon>
        <taxon>Torulaceae</taxon>
        <taxon>Dendryphion</taxon>
    </lineage>
</organism>
<evidence type="ECO:0000256" key="1">
    <source>
        <dbReference type="SAM" id="MobiDB-lite"/>
    </source>
</evidence>
<dbReference type="PANTHER" id="PTHR32046">
    <property type="entry name" value="G DOMAIN-CONTAINING PROTEIN"/>
    <property type="match status" value="1"/>
</dbReference>
<dbReference type="EMBL" id="JAGMWT010000003">
    <property type="protein sequence ID" value="KAH7131981.1"/>
    <property type="molecule type" value="Genomic_DNA"/>
</dbReference>
<dbReference type="CDD" id="cd00882">
    <property type="entry name" value="Ras_like_GTPase"/>
    <property type="match status" value="1"/>
</dbReference>
<evidence type="ECO:0000259" key="3">
    <source>
        <dbReference type="Pfam" id="PF24676"/>
    </source>
</evidence>
<reference evidence="5" key="1">
    <citation type="journal article" date="2021" name="Nat. Commun.">
        <title>Genetic determinants of endophytism in the Arabidopsis root mycobiome.</title>
        <authorList>
            <person name="Mesny F."/>
            <person name="Miyauchi S."/>
            <person name="Thiergart T."/>
            <person name="Pickel B."/>
            <person name="Atanasova L."/>
            <person name="Karlsson M."/>
            <person name="Huettel B."/>
            <person name="Barry K.W."/>
            <person name="Haridas S."/>
            <person name="Chen C."/>
            <person name="Bauer D."/>
            <person name="Andreopoulos W."/>
            <person name="Pangilinan J."/>
            <person name="LaButti K."/>
            <person name="Riley R."/>
            <person name="Lipzen A."/>
            <person name="Clum A."/>
            <person name="Drula E."/>
            <person name="Henrissat B."/>
            <person name="Kohler A."/>
            <person name="Grigoriev I.V."/>
            <person name="Martin F.M."/>
            <person name="Hacquard S."/>
        </authorList>
    </citation>
    <scope>NUCLEOTIDE SEQUENCE</scope>
    <source>
        <strain evidence="5">MPI-CAGE-CH-0243</strain>
    </source>
</reference>
<dbReference type="InterPro" id="IPR056073">
    <property type="entry name" value="DUF7656"/>
</dbReference>
<dbReference type="PROSITE" id="PS00675">
    <property type="entry name" value="SIGMA54_INTERACT_1"/>
    <property type="match status" value="1"/>
</dbReference>
<dbReference type="Pfam" id="PF24674">
    <property type="entry name" value="MACPF_SNTX"/>
    <property type="match status" value="1"/>
</dbReference>
<dbReference type="SUPFAM" id="SSF52540">
    <property type="entry name" value="P-loop containing nucleoside triphosphate hydrolases"/>
    <property type="match status" value="1"/>
</dbReference>
<dbReference type="InterPro" id="IPR056072">
    <property type="entry name" value="SNTX_MACPF/CDC-like_dom"/>
</dbReference>
<dbReference type="InterPro" id="IPR025662">
    <property type="entry name" value="Sigma_54_int_dom_ATP-bd_1"/>
</dbReference>
<dbReference type="PANTHER" id="PTHR32046:SF11">
    <property type="entry name" value="IMMUNE-ASSOCIATED NUCLEOTIDE-BINDING PROTEIN 10-LIKE"/>
    <property type="match status" value="1"/>
</dbReference>
<dbReference type="InterPro" id="IPR058519">
    <property type="entry name" value="DUF8206"/>
</dbReference>
<gene>
    <name evidence="5" type="ORF">B0J11DRAFT_455530</name>
</gene>
<evidence type="ECO:0000259" key="2">
    <source>
        <dbReference type="Pfam" id="PF24674"/>
    </source>
</evidence>
<evidence type="ECO:0000313" key="6">
    <source>
        <dbReference type="Proteomes" id="UP000700596"/>
    </source>
</evidence>
<keyword evidence="6" id="KW-1185">Reference proteome</keyword>
<feature type="region of interest" description="Disordered" evidence="1">
    <location>
        <begin position="1239"/>
        <end position="1286"/>
    </location>
</feature>
<feature type="domain" description="DUF7656" evidence="3">
    <location>
        <begin position="389"/>
        <end position="485"/>
    </location>
</feature>
<evidence type="ECO:0008006" key="7">
    <source>
        <dbReference type="Google" id="ProtNLM"/>
    </source>
</evidence>
<protein>
    <recommendedName>
        <fullName evidence="7">G domain-containing protein</fullName>
    </recommendedName>
</protein>
<dbReference type="OrthoDB" id="8954335at2759"/>
<dbReference type="InterPro" id="IPR027417">
    <property type="entry name" value="P-loop_NTPase"/>
</dbReference>
<feature type="region of interest" description="Disordered" evidence="1">
    <location>
        <begin position="1320"/>
        <end position="1384"/>
    </location>
</feature>
<dbReference type="Pfam" id="PF26633">
    <property type="entry name" value="DUF8206"/>
    <property type="match status" value="1"/>
</dbReference>
<feature type="compositionally biased region" description="Low complexity" evidence="1">
    <location>
        <begin position="1251"/>
        <end position="1266"/>
    </location>
</feature>
<dbReference type="Gene3D" id="3.40.50.300">
    <property type="entry name" value="P-loop containing nucleotide triphosphate hydrolases"/>
    <property type="match status" value="1"/>
</dbReference>
<feature type="compositionally biased region" description="Low complexity" evidence="1">
    <location>
        <begin position="1327"/>
        <end position="1339"/>
    </location>
</feature>
<dbReference type="Pfam" id="PF24676">
    <property type="entry name" value="DUF7656"/>
    <property type="match status" value="1"/>
</dbReference>
<accession>A0A9P9E8P0</accession>
<sequence>MQSTIYKRPALGQRASLGALYDARTDSFLSESIFNTTNVNPAVNVQDLNNATKTFGLDDTYKEKFQKMGVGPELMATILASSFDLGGSGDYLNEPRAQFPSVHRAMHYSLQTVEERLDLFGNNQIQYVDRSQLTRPEPTHILTEIRWGAKCIISATRRIPPHEDHHTASSSLQDAFSNFETSDSSSLIARQFSGQFGTNGARNDTTLDVKLYTDLQPDNSPPIKSLTEAKNHIMRLPSYILHTNGGKGIQIGYTLLPIGFLSIMFGIPPTVSMGQPSPETLTRLVTILDEVGEASRSLNEYYAFLKHNENFVPSDHLIEVGNQIRYVDQGTTELLGKYSRALLIVRRDSGNSQEIWQILDDFNNGEYSAKSLSSLTGTYRDKIEFIIAAVASGAEYLGFNGAHIDDFLQNHTQGLAYVLYFDALSMKQTTNWESNYKLLFELKQKKKCGVAIVDCDATGKQIAGASIAHYDNGSLMTDDFVEEEKEAAKKNRIYYDEKLLQRTDDVPAQRQAVVIACPGTNCDATIQRHWVCFSCQCPVEYGKIDKYFYCACGRIRFDKTAFKCNDPHHGEDVYTFDGVDLYRSLESMQPPNELNVLILGETGVGKSTFINAFINYLTYDTLDDALKTPQLNWVIPCSFAIQLPNRQTNSFTQKKIIVGDDTDEHGGVSGKSATQRATAYAIYVKDQLVRLIDTPGMGDTRGPDQDRQNMSDVLSVLRSYDNIHGIIILLKPNNSRLSFMFRFVIQELLAHLHQSAARNMVYAFTNTRGSNFTPGDSFVPLDNLLNQFQAVLPPLSQSNIYCFDSECFRYLAAKKLEDLDLGEMEDYRRSWVKSATESQRMRSHFKSILPHSVTHTVSLNATRYLIESLIAPMRQVSKTILGSITKSEKQKIDLEKTTATGEALKTKLKIPKSVVEAHESKDGPVTACCHIDCVKAVDESTTRRGSKTSQVSGSDSDLKIRKSLCHNPCSLKEVRAYQPGAAGLEGCAAFYKNAGICLTCRHAVADHEHILVWYSEKTEIHDDPKVLQALQQTNNESQAKAAAVAALDLQIAEFREEHQKIQEAAAKFTVYMQENSITIYNDATLEYLRHLIKEENVKVQLGGSDTRFEALKKECEQYEAYVEAIKDARSRGLPGAVPDEKGVSRLVQELYNMKHYGKDLQKVVSTVSQVYAATFRETAYHVRPKKYWMRAQHSGSSSYGSSQYGNQGLFSSGSVHGNSMGYAGKYSIQSSYNYGQPLPSLLDVGPSTNVRSQPPRRQNSSRKPSSGPGYRQSVLGRSSQQAGTVTEDDASWQAMYAIHAPQQAPPEKSKKQQGYLPFDDEIVTQPNGSSSANGSTSANEKSGLQLDPVHEETPPPYTVVQNGDTAVRGSGNRHSVAGVPKPKRRSSIFGLRGLFKGFLKK</sequence>
<feature type="domain" description="DUF8206" evidence="4">
    <location>
        <begin position="923"/>
        <end position="1011"/>
    </location>
</feature>
<name>A0A9P9E8P0_9PLEO</name>
<feature type="compositionally biased region" description="Polar residues" evidence="1">
    <location>
        <begin position="1275"/>
        <end position="1284"/>
    </location>
</feature>
<comment type="caution">
    <text evidence="5">The sequence shown here is derived from an EMBL/GenBank/DDBJ whole genome shotgun (WGS) entry which is preliminary data.</text>
</comment>
<feature type="domain" description="SNTX MACPF/CDC-like" evidence="2">
    <location>
        <begin position="7"/>
        <end position="261"/>
    </location>
</feature>